<dbReference type="InterPro" id="IPR025567">
    <property type="entry name" value="DUF4332"/>
</dbReference>
<name>A0A5D3EEZ7_9BACE</name>
<dbReference type="Gene3D" id="1.10.150.20">
    <property type="entry name" value="5' to 3' exonuclease, C-terminal subdomain"/>
    <property type="match status" value="1"/>
</dbReference>
<sequence>MAHKIEQIEGIGEVYAQKLNAAGIKTTEALLEKGATAAGRAKLAEETGISGKLILKWTNHADLFRIKGIAGQFAELLEAAGVDTVKEFRHRVPANLHAKLVETNEAKNLCNRVPAVSELEKMIAQAKELEPVITY</sequence>
<reference evidence="2 3" key="1">
    <citation type="submission" date="2019-07" db="EMBL/GenBank/DDBJ databases">
        <title>Draft Genome Sequences of Bacteroides pyogenes Strains Isolated from the Uterus Holstein Dairy Cows with Metritis.</title>
        <authorList>
            <person name="Cunha F."/>
            <person name="Galvao K.N."/>
            <person name="Jeon S.J."/>
            <person name="Jeong K.C."/>
        </authorList>
    </citation>
    <scope>NUCLEOTIDE SEQUENCE [LARGE SCALE GENOMIC DNA]</scope>
    <source>
        <strain evidence="2 3">KG-31</strain>
    </source>
</reference>
<gene>
    <name evidence="2" type="ORF">FNJ60_04315</name>
</gene>
<evidence type="ECO:0000313" key="3">
    <source>
        <dbReference type="Proteomes" id="UP000324383"/>
    </source>
</evidence>
<dbReference type="RefSeq" id="WP_027326135.1">
    <property type="nucleotide sequence ID" value="NZ_CAMBON010000002.1"/>
</dbReference>
<evidence type="ECO:0000313" key="2">
    <source>
        <dbReference type="EMBL" id="TYK34489.1"/>
    </source>
</evidence>
<organism evidence="2 3">
    <name type="scientific">Bacteroides pyogenes</name>
    <dbReference type="NCBI Taxonomy" id="310300"/>
    <lineage>
        <taxon>Bacteria</taxon>
        <taxon>Pseudomonadati</taxon>
        <taxon>Bacteroidota</taxon>
        <taxon>Bacteroidia</taxon>
        <taxon>Bacteroidales</taxon>
        <taxon>Bacteroidaceae</taxon>
        <taxon>Bacteroides</taxon>
    </lineage>
</organism>
<feature type="domain" description="DUF4332" evidence="1">
    <location>
        <begin position="9"/>
        <end position="129"/>
    </location>
</feature>
<proteinExistence type="predicted"/>
<dbReference type="AlphaFoldDB" id="A0A5D3EEZ7"/>
<accession>A0A5D3EEZ7</accession>
<comment type="caution">
    <text evidence="2">The sequence shown here is derived from an EMBL/GenBank/DDBJ whole genome shotgun (WGS) entry which is preliminary data.</text>
</comment>
<dbReference type="Pfam" id="PF14229">
    <property type="entry name" value="DUF4332"/>
    <property type="match status" value="1"/>
</dbReference>
<protein>
    <submittedName>
        <fullName evidence="2">DUF4332 domain-containing protein</fullName>
    </submittedName>
</protein>
<evidence type="ECO:0000259" key="1">
    <source>
        <dbReference type="Pfam" id="PF14229"/>
    </source>
</evidence>
<dbReference type="Proteomes" id="UP000324383">
    <property type="component" value="Unassembled WGS sequence"/>
</dbReference>
<dbReference type="EMBL" id="VKLW01000007">
    <property type="protein sequence ID" value="TYK34489.1"/>
    <property type="molecule type" value="Genomic_DNA"/>
</dbReference>
<keyword evidence="3" id="KW-1185">Reference proteome</keyword>